<evidence type="ECO:0000256" key="3">
    <source>
        <dbReference type="ARBA" id="ARBA00022679"/>
    </source>
</evidence>
<reference evidence="5 6" key="1">
    <citation type="journal article" date="2010" name="Nature">
        <title>The Ectocarpus genome and the independent evolution of multicellularity in brown algae.</title>
        <authorList>
            <person name="Cock J.M."/>
            <person name="Sterck L."/>
            <person name="Rouze P."/>
            <person name="Scornet D."/>
            <person name="Allen A.E."/>
            <person name="Amoutzias G."/>
            <person name="Anthouard V."/>
            <person name="Artiguenave F."/>
            <person name="Aury J.M."/>
            <person name="Badger J.H."/>
            <person name="Beszteri B."/>
            <person name="Billiau K."/>
            <person name="Bonnet E."/>
            <person name="Bothwell J.H."/>
            <person name="Bowler C."/>
            <person name="Boyen C."/>
            <person name="Brownlee C."/>
            <person name="Carrano C.J."/>
            <person name="Charrier B."/>
            <person name="Cho G.Y."/>
            <person name="Coelho S.M."/>
            <person name="Collen J."/>
            <person name="Corre E."/>
            <person name="Da Silva C."/>
            <person name="Delage L."/>
            <person name="Delaroque N."/>
            <person name="Dittami S.M."/>
            <person name="Doulbeau S."/>
            <person name="Elias M."/>
            <person name="Farnham G."/>
            <person name="Gachon C.M."/>
            <person name="Gschloessl B."/>
            <person name="Heesch S."/>
            <person name="Jabbari K."/>
            <person name="Jubin C."/>
            <person name="Kawai H."/>
            <person name="Kimura K."/>
            <person name="Kloareg B."/>
            <person name="Kupper F.C."/>
            <person name="Lang D."/>
            <person name="Le Bail A."/>
            <person name="Leblanc C."/>
            <person name="Lerouge P."/>
            <person name="Lohr M."/>
            <person name="Lopez P.J."/>
            <person name="Martens C."/>
            <person name="Maumus F."/>
            <person name="Michel G."/>
            <person name="Miranda-Saavedra D."/>
            <person name="Morales J."/>
            <person name="Moreau H."/>
            <person name="Motomura T."/>
            <person name="Nagasato C."/>
            <person name="Napoli C.A."/>
            <person name="Nelson D.R."/>
            <person name="Nyvall-Collen P."/>
            <person name="Peters A.F."/>
            <person name="Pommier C."/>
            <person name="Potin P."/>
            <person name="Poulain J."/>
            <person name="Quesneville H."/>
            <person name="Read B."/>
            <person name="Rensing S.A."/>
            <person name="Ritter A."/>
            <person name="Rousvoal S."/>
            <person name="Samanta M."/>
            <person name="Samson G."/>
            <person name="Schroeder D.C."/>
            <person name="Segurens B."/>
            <person name="Strittmatter M."/>
            <person name="Tonon T."/>
            <person name="Tregear J.W."/>
            <person name="Valentin K."/>
            <person name="von Dassow P."/>
            <person name="Yamagishi T."/>
            <person name="Van de Peer Y."/>
            <person name="Wincker P."/>
        </authorList>
    </citation>
    <scope>NUCLEOTIDE SEQUENCE [LARGE SCALE GENOMIC DNA]</scope>
    <source>
        <strain evidence="6">Ec32 / CCAP1310/4</strain>
    </source>
</reference>
<gene>
    <name evidence="5" type="ORF">Esi_0305_0002</name>
</gene>
<dbReference type="EMBL" id="FN649760">
    <property type="protein sequence ID" value="CBJ32041.1"/>
    <property type="molecule type" value="Genomic_DNA"/>
</dbReference>
<dbReference type="InterPro" id="IPR013216">
    <property type="entry name" value="Methyltransf_11"/>
</dbReference>
<dbReference type="CDD" id="cd02440">
    <property type="entry name" value="AdoMet_MTases"/>
    <property type="match status" value="1"/>
</dbReference>
<dbReference type="Proteomes" id="UP000002630">
    <property type="component" value="Unassembled WGS sequence"/>
</dbReference>
<dbReference type="InParanoid" id="D7FWF3"/>
<dbReference type="Gene3D" id="3.40.50.150">
    <property type="entry name" value="Vaccinia Virus protein VP39"/>
    <property type="match status" value="1"/>
</dbReference>
<comment type="similarity">
    <text evidence="1">Belongs to the methyltransferase superfamily.</text>
</comment>
<keyword evidence="2" id="KW-0489">Methyltransferase</keyword>
<dbReference type="GO" id="GO:0008757">
    <property type="term" value="F:S-adenosylmethionine-dependent methyltransferase activity"/>
    <property type="evidence" value="ECO:0007669"/>
    <property type="project" value="InterPro"/>
</dbReference>
<evidence type="ECO:0000256" key="1">
    <source>
        <dbReference type="ARBA" id="ARBA00008361"/>
    </source>
</evidence>
<evidence type="ECO:0000313" key="5">
    <source>
        <dbReference type="EMBL" id="CBJ32041.1"/>
    </source>
</evidence>
<dbReference type="SUPFAM" id="SSF53335">
    <property type="entry name" value="S-adenosyl-L-methionine-dependent methyltransferases"/>
    <property type="match status" value="1"/>
</dbReference>
<dbReference type="PANTHER" id="PTHR12176">
    <property type="entry name" value="SAM-DEPENDENT METHYLTRANSFERASE SUPERFAMILY PROTEIN"/>
    <property type="match status" value="1"/>
</dbReference>
<accession>D7FWF3</accession>
<dbReference type="InterPro" id="IPR051419">
    <property type="entry name" value="Lys/N-term_MeTrsfase_sf"/>
</dbReference>
<name>D7FWF3_ECTSI</name>
<evidence type="ECO:0000256" key="2">
    <source>
        <dbReference type="ARBA" id="ARBA00022603"/>
    </source>
</evidence>
<proteinExistence type="inferred from homology"/>
<feature type="domain" description="Methyltransferase type 11" evidence="4">
    <location>
        <begin position="78"/>
        <end position="179"/>
    </location>
</feature>
<evidence type="ECO:0000313" key="6">
    <source>
        <dbReference type="Proteomes" id="UP000002630"/>
    </source>
</evidence>
<evidence type="ECO:0000259" key="4">
    <source>
        <dbReference type="Pfam" id="PF08241"/>
    </source>
</evidence>
<dbReference type="Pfam" id="PF08241">
    <property type="entry name" value="Methyltransf_11"/>
    <property type="match status" value="1"/>
</dbReference>
<protein>
    <recommendedName>
        <fullName evidence="4">Methyltransferase type 11 domain-containing protein</fullName>
    </recommendedName>
</protein>
<keyword evidence="3" id="KW-0808">Transferase</keyword>
<dbReference type="GO" id="GO:0032259">
    <property type="term" value="P:methylation"/>
    <property type="evidence" value="ECO:0007669"/>
    <property type="project" value="UniProtKB-KW"/>
</dbReference>
<dbReference type="AlphaFoldDB" id="D7FWF3"/>
<keyword evidence="6" id="KW-1185">Reference proteome</keyword>
<dbReference type="OrthoDB" id="411785at2759"/>
<sequence>MTALGTVEFWDSFHRREHTEWYLPVDVVVREVLCVHAELTAQLLRFATSQLASGGGSNGGPWEDAGRGQVSRKRPRILHSGCGSSTVGVVLQREHDCDVVNADFSEGVMDSMRALYPGCEFIRSDARDAAEFPSQSFDMVIDKGMFDSATARTEGRVETAKKLLDEAARVLATGGKYMIFSAFSNDELGQKDMTDMLVHPGFGGQVQASSIP</sequence>
<dbReference type="InterPro" id="IPR029063">
    <property type="entry name" value="SAM-dependent_MTases_sf"/>
</dbReference>
<organism evidence="5 6">
    <name type="scientific">Ectocarpus siliculosus</name>
    <name type="common">Brown alga</name>
    <name type="synonym">Conferva siliculosa</name>
    <dbReference type="NCBI Taxonomy" id="2880"/>
    <lineage>
        <taxon>Eukaryota</taxon>
        <taxon>Sar</taxon>
        <taxon>Stramenopiles</taxon>
        <taxon>Ochrophyta</taxon>
        <taxon>PX clade</taxon>
        <taxon>Phaeophyceae</taxon>
        <taxon>Ectocarpales</taxon>
        <taxon>Ectocarpaceae</taxon>
        <taxon>Ectocarpus</taxon>
    </lineage>
</organism>